<keyword evidence="1" id="KW-0472">Membrane</keyword>
<organism evidence="3 4">
    <name type="scientific">Paracholeplasma manati</name>
    <dbReference type="NCBI Taxonomy" id="591373"/>
    <lineage>
        <taxon>Bacteria</taxon>
        <taxon>Bacillati</taxon>
        <taxon>Mycoplasmatota</taxon>
        <taxon>Mollicutes</taxon>
        <taxon>Acholeplasmatales</taxon>
        <taxon>Acholeplasmataceae</taxon>
        <taxon>Paracholeplasma</taxon>
    </lineage>
</organism>
<comment type="caution">
    <text evidence="3">The sequence shown here is derived from an EMBL/GenBank/DDBJ whole genome shotgun (WGS) entry which is preliminary data.</text>
</comment>
<keyword evidence="1" id="KW-1133">Transmembrane helix</keyword>
<reference evidence="3" key="1">
    <citation type="submission" date="2022-09" db="EMBL/GenBank/DDBJ databases">
        <title>Novel Mycoplasma species identified in domestic and wild animals.</title>
        <authorList>
            <person name="Volokhov D.V."/>
            <person name="Furtak V.A."/>
            <person name="Zagorodnyaya T.A."/>
        </authorList>
    </citation>
    <scope>NUCLEOTIDE SEQUENCE</scope>
    <source>
        <strain evidence="3">Oakley</strain>
    </source>
</reference>
<accession>A0ABT2Y6X3</accession>
<feature type="signal peptide" evidence="2">
    <location>
        <begin position="1"/>
        <end position="22"/>
    </location>
</feature>
<evidence type="ECO:0000313" key="3">
    <source>
        <dbReference type="EMBL" id="MCV2232484.1"/>
    </source>
</evidence>
<gene>
    <name evidence="3" type="ORF">N7548_06560</name>
</gene>
<keyword evidence="4" id="KW-1185">Reference proteome</keyword>
<dbReference type="EMBL" id="JAOVQM010000005">
    <property type="protein sequence ID" value="MCV2232484.1"/>
    <property type="molecule type" value="Genomic_DNA"/>
</dbReference>
<protein>
    <recommendedName>
        <fullName evidence="5">Ig-like domain-containing protein</fullName>
    </recommendedName>
</protein>
<keyword evidence="2" id="KW-0732">Signal</keyword>
<dbReference type="Gene3D" id="2.60.40.10">
    <property type="entry name" value="Immunoglobulins"/>
    <property type="match status" value="1"/>
</dbReference>
<name>A0ABT2Y6X3_9MOLU</name>
<evidence type="ECO:0000256" key="1">
    <source>
        <dbReference type="SAM" id="Phobius"/>
    </source>
</evidence>
<evidence type="ECO:0008006" key="5">
    <source>
        <dbReference type="Google" id="ProtNLM"/>
    </source>
</evidence>
<dbReference type="RefSeq" id="WP_263608671.1">
    <property type="nucleotide sequence ID" value="NZ_JAOVQM010000005.1"/>
</dbReference>
<feature type="transmembrane region" description="Helical" evidence="1">
    <location>
        <begin position="494"/>
        <end position="512"/>
    </location>
</feature>
<evidence type="ECO:0000256" key="2">
    <source>
        <dbReference type="SAM" id="SignalP"/>
    </source>
</evidence>
<dbReference type="InterPro" id="IPR013783">
    <property type="entry name" value="Ig-like_fold"/>
</dbReference>
<feature type="chain" id="PRO_5045645795" description="Ig-like domain-containing protein" evidence="2">
    <location>
        <begin position="23"/>
        <end position="518"/>
    </location>
</feature>
<keyword evidence="1" id="KW-0812">Transmembrane</keyword>
<sequence>MKKIWILSCLFMVFFSGLSIQAADYATNALRFPYGKNYLDLRNIQRTEPRDIDMFTHIKIKKNVSYTLVMDLDYIGVDNFSQDEYPFLTHCEKENVNCQTKDISVDLTNERWYYTFISTVETLLFRNIPAMATTGYNIMLYEGTYAQFTGFEYYISNAPIYYHGVYLVDIDHPVPEATIRQSLSISDPKGGSLKMDFLGGDYDDSNPELGEFFLQYRASDQMTNTSYFEMMVKVIDRTKPIMTGLDTYTIEHGTPLVMADMLSQITVSDNVTALTNEDIDVVSDEYTPNMNQAGTYNIVLSVMDGSFNETTKTIQVRVVDTKPPVITGPDVIYTYLSDGARTLEQITSLYRAMDAHDGDITYKLNIFLADYDGTLIKNHTIYVRCKDAAGNETLRTVHLHVIDDTAPVFDTADYVLDIDTYESMTREEVIEWLTNQMAQTGASPRNLQILLDETEHLQSKREKAYIYYSYEIDGITYQSRLAVDYVSESEPIPWIYVSFGVIGIAGVGFIMYRRLKKA</sequence>
<proteinExistence type="predicted"/>
<dbReference type="Proteomes" id="UP001177160">
    <property type="component" value="Unassembled WGS sequence"/>
</dbReference>
<evidence type="ECO:0000313" key="4">
    <source>
        <dbReference type="Proteomes" id="UP001177160"/>
    </source>
</evidence>